<name>A0ABW3PY19_9BACL</name>
<evidence type="ECO:0000313" key="3">
    <source>
        <dbReference type="Proteomes" id="UP001597169"/>
    </source>
</evidence>
<accession>A0ABW3PY19</accession>
<dbReference type="GO" id="GO:0016798">
    <property type="term" value="F:hydrolase activity, acting on glycosyl bonds"/>
    <property type="evidence" value="ECO:0007669"/>
    <property type="project" value="UniProtKB-KW"/>
</dbReference>
<evidence type="ECO:0000313" key="2">
    <source>
        <dbReference type="EMBL" id="MFD1128414.1"/>
    </source>
</evidence>
<gene>
    <name evidence="2" type="ORF">ACFQ3J_09545</name>
</gene>
<proteinExistence type="predicted"/>
<comment type="caution">
    <text evidence="2">The sequence shown here is derived from an EMBL/GenBank/DDBJ whole genome shotgun (WGS) entry which is preliminary data.</text>
</comment>
<keyword evidence="2" id="KW-0378">Hydrolase</keyword>
<protein>
    <submittedName>
        <fullName evidence="2">Phosphodiester glycosidase family protein</fullName>
    </submittedName>
</protein>
<keyword evidence="2" id="KW-0326">Glycosidase</keyword>
<dbReference type="EMBL" id="JBHTKX010000001">
    <property type="protein sequence ID" value="MFD1128414.1"/>
    <property type="molecule type" value="Genomic_DNA"/>
</dbReference>
<reference evidence="3" key="1">
    <citation type="journal article" date="2019" name="Int. J. Syst. Evol. Microbiol.">
        <title>The Global Catalogue of Microorganisms (GCM) 10K type strain sequencing project: providing services to taxonomists for standard genome sequencing and annotation.</title>
        <authorList>
            <consortium name="The Broad Institute Genomics Platform"/>
            <consortium name="The Broad Institute Genome Sequencing Center for Infectious Disease"/>
            <person name="Wu L."/>
            <person name="Ma J."/>
        </authorList>
    </citation>
    <scope>NUCLEOTIDE SEQUENCE [LARGE SCALE GENOMIC DNA]</scope>
    <source>
        <strain evidence="3">CCUG 53519</strain>
    </source>
</reference>
<dbReference type="InterPro" id="IPR018711">
    <property type="entry name" value="NAGPA"/>
</dbReference>
<keyword evidence="3" id="KW-1185">Reference proteome</keyword>
<sequence>MAVHYSYSQKLGSPPPFAAYGPRMQIIKTHLSNIKSETIPRPISTTSYMGINGGFFRPVSDDAYNVPPAQGSSIAYCPEDENKTVSYQGRTLARNYNYNGNSSTNPIARKTMVVYTNSSGSTKAAYVYAATLGEITSRFSNIKTVIGGNSFASADWFPTVYNLPAPRTAIAWDSSDNAHLIVVPDAINIPLLKSSIEYIGLNPENAVVLDGSGSSSLRVQVDGSYSKSFYGENRHIFNMIRLRNAI</sequence>
<dbReference type="Pfam" id="PF09992">
    <property type="entry name" value="NAGPA"/>
    <property type="match status" value="1"/>
</dbReference>
<organism evidence="2 3">
    <name type="scientific">Paenibacillus provencensis</name>
    <dbReference type="NCBI Taxonomy" id="441151"/>
    <lineage>
        <taxon>Bacteria</taxon>
        <taxon>Bacillati</taxon>
        <taxon>Bacillota</taxon>
        <taxon>Bacilli</taxon>
        <taxon>Bacillales</taxon>
        <taxon>Paenibacillaceae</taxon>
        <taxon>Paenibacillus</taxon>
    </lineage>
</organism>
<dbReference type="Proteomes" id="UP001597169">
    <property type="component" value="Unassembled WGS sequence"/>
</dbReference>
<feature type="domain" description="Phosphodiester glycosidase" evidence="1">
    <location>
        <begin position="48"/>
        <end position="240"/>
    </location>
</feature>
<evidence type="ECO:0000259" key="1">
    <source>
        <dbReference type="Pfam" id="PF09992"/>
    </source>
</evidence>
<dbReference type="RefSeq" id="WP_251583333.1">
    <property type="nucleotide sequence ID" value="NZ_JBHTKX010000001.1"/>
</dbReference>